<comment type="subcellular location">
    <subcellularLocation>
        <location evidence="1">Cell membrane</location>
        <topology evidence="1">Multi-pass membrane protein</topology>
    </subcellularLocation>
    <subcellularLocation>
        <location evidence="6">Membrane</location>
        <topology evidence="6">Multi-pass membrane protein</topology>
    </subcellularLocation>
</comment>
<sequence>MNLGHLVDPAAAAIVVGGTLVATVLRAGVQDCAQTLRALSELFRPAFDADTVRGEVATLASQIRVDGMFRARPRHLGDIAFDEATDAMIEQRSTEALFERHAFHARARIDAAVAAVRTLTMAADLGPVFGLAGTLVSLSNLPSQGIARSMFMGAISMSVLTTLYGLLFANLVLAPLGRAVERRCEREEAERQEITEWLAAQVQRVLPHPGPVSFHAHAQQQHLQGHFAQTPHAVDPREAA</sequence>
<evidence type="ECO:0000313" key="10">
    <source>
        <dbReference type="Proteomes" id="UP001222770"/>
    </source>
</evidence>
<evidence type="ECO:0000313" key="9">
    <source>
        <dbReference type="EMBL" id="MDF8334257.1"/>
    </source>
</evidence>
<dbReference type="InterPro" id="IPR047055">
    <property type="entry name" value="MotA-like"/>
</dbReference>
<name>A0ABT6CKA8_9SPHN</name>
<organism evidence="9 10">
    <name type="scientific">Novosphingobium cyanobacteriorum</name>
    <dbReference type="NCBI Taxonomy" id="3024215"/>
    <lineage>
        <taxon>Bacteria</taxon>
        <taxon>Pseudomonadati</taxon>
        <taxon>Pseudomonadota</taxon>
        <taxon>Alphaproteobacteria</taxon>
        <taxon>Sphingomonadales</taxon>
        <taxon>Sphingomonadaceae</taxon>
        <taxon>Novosphingobium</taxon>
    </lineage>
</organism>
<dbReference type="InterPro" id="IPR002898">
    <property type="entry name" value="MotA_ExbB_proton_chnl"/>
</dbReference>
<evidence type="ECO:0000256" key="4">
    <source>
        <dbReference type="ARBA" id="ARBA00022989"/>
    </source>
</evidence>
<evidence type="ECO:0000256" key="1">
    <source>
        <dbReference type="ARBA" id="ARBA00004651"/>
    </source>
</evidence>
<keyword evidence="5 7" id="KW-0472">Membrane</keyword>
<keyword evidence="2" id="KW-1003">Cell membrane</keyword>
<dbReference type="PANTHER" id="PTHR30433">
    <property type="entry name" value="CHEMOTAXIS PROTEIN MOTA"/>
    <property type="match status" value="1"/>
</dbReference>
<keyword evidence="4 7" id="KW-1133">Transmembrane helix</keyword>
<keyword evidence="3 7" id="KW-0812">Transmembrane</keyword>
<evidence type="ECO:0000256" key="3">
    <source>
        <dbReference type="ARBA" id="ARBA00022692"/>
    </source>
</evidence>
<accession>A0ABT6CKA8</accession>
<evidence type="ECO:0000256" key="7">
    <source>
        <dbReference type="SAM" id="Phobius"/>
    </source>
</evidence>
<keyword evidence="10" id="KW-1185">Reference proteome</keyword>
<evidence type="ECO:0000259" key="8">
    <source>
        <dbReference type="Pfam" id="PF01618"/>
    </source>
</evidence>
<dbReference type="EMBL" id="JAROCY010000012">
    <property type="protein sequence ID" value="MDF8334257.1"/>
    <property type="molecule type" value="Genomic_DNA"/>
</dbReference>
<evidence type="ECO:0000256" key="2">
    <source>
        <dbReference type="ARBA" id="ARBA00022475"/>
    </source>
</evidence>
<gene>
    <name evidence="9" type="ORF">POM99_13675</name>
</gene>
<comment type="caution">
    <text evidence="9">The sequence shown here is derived from an EMBL/GenBank/DDBJ whole genome shotgun (WGS) entry which is preliminary data.</text>
</comment>
<keyword evidence="6" id="KW-0813">Transport</keyword>
<keyword evidence="6" id="KW-0653">Protein transport</keyword>
<evidence type="ECO:0000256" key="5">
    <source>
        <dbReference type="ARBA" id="ARBA00023136"/>
    </source>
</evidence>
<dbReference type="Proteomes" id="UP001222770">
    <property type="component" value="Unassembled WGS sequence"/>
</dbReference>
<comment type="similarity">
    <text evidence="6">Belongs to the exbB/tolQ family.</text>
</comment>
<dbReference type="RefSeq" id="WP_277278753.1">
    <property type="nucleotide sequence ID" value="NZ_JAROCY010000012.1"/>
</dbReference>
<protein>
    <submittedName>
        <fullName evidence="9">MotA/TolQ/ExbB proton channel family protein</fullName>
    </submittedName>
</protein>
<proteinExistence type="inferred from homology"/>
<reference evidence="9 10" key="1">
    <citation type="submission" date="2023-03" db="EMBL/GenBank/DDBJ databases">
        <title>Novosphingobium cyanobacteriorum sp. nov., isolated from a eutrophic reservoir during the Microcystis bloom period.</title>
        <authorList>
            <person name="Kang M."/>
            <person name="Le V."/>
            <person name="Ko S.-R."/>
            <person name="Lee S.-A."/>
            <person name="Ahn C.-Y."/>
        </authorList>
    </citation>
    <scope>NUCLEOTIDE SEQUENCE [LARGE SCALE GENOMIC DNA]</scope>
    <source>
        <strain evidence="9 10">HBC54</strain>
    </source>
</reference>
<feature type="domain" description="MotA/TolQ/ExbB proton channel" evidence="8">
    <location>
        <begin position="106"/>
        <end position="192"/>
    </location>
</feature>
<feature type="transmembrane region" description="Helical" evidence="7">
    <location>
        <begin position="150"/>
        <end position="173"/>
    </location>
</feature>
<evidence type="ECO:0000256" key="6">
    <source>
        <dbReference type="RuleBase" id="RU004057"/>
    </source>
</evidence>
<dbReference type="Pfam" id="PF01618">
    <property type="entry name" value="MotA_ExbB"/>
    <property type="match status" value="1"/>
</dbReference>